<protein>
    <submittedName>
        <fullName evidence="2">Putative secreted protein</fullName>
    </submittedName>
</protein>
<reference evidence="2" key="1">
    <citation type="submission" date="2018-01" db="EMBL/GenBank/DDBJ databases">
        <title>An insight into the sialome of Amazonian anophelines.</title>
        <authorList>
            <person name="Ribeiro J.M."/>
            <person name="Scarpassa V."/>
            <person name="Calvo E."/>
        </authorList>
    </citation>
    <scope>NUCLEOTIDE SEQUENCE</scope>
    <source>
        <tissue evidence="2">Salivary glands</tissue>
    </source>
</reference>
<keyword evidence="1" id="KW-0732">Signal</keyword>
<organism evidence="2">
    <name type="scientific">Anopheles triannulatus</name>
    <dbReference type="NCBI Taxonomy" id="58253"/>
    <lineage>
        <taxon>Eukaryota</taxon>
        <taxon>Metazoa</taxon>
        <taxon>Ecdysozoa</taxon>
        <taxon>Arthropoda</taxon>
        <taxon>Hexapoda</taxon>
        <taxon>Insecta</taxon>
        <taxon>Pterygota</taxon>
        <taxon>Neoptera</taxon>
        <taxon>Endopterygota</taxon>
        <taxon>Diptera</taxon>
        <taxon>Nematocera</taxon>
        <taxon>Culicoidea</taxon>
        <taxon>Culicidae</taxon>
        <taxon>Anophelinae</taxon>
        <taxon>Anopheles</taxon>
    </lineage>
</organism>
<feature type="signal peptide" evidence="1">
    <location>
        <begin position="1"/>
        <end position="25"/>
    </location>
</feature>
<sequence>MPAVSCFILLLRAFLFLKIVSIASTASCNPSLSDFFTLASSLSSAVLLSRNRRRSSRRDINLSASILGVSKPSWVPPYRGSLLERICFTLYSSWC</sequence>
<proteinExistence type="predicted"/>
<evidence type="ECO:0000313" key="2">
    <source>
        <dbReference type="EMBL" id="MBW48972.1"/>
    </source>
</evidence>
<name>A0A2M4B7J7_9DIPT</name>
<evidence type="ECO:0000256" key="1">
    <source>
        <dbReference type="SAM" id="SignalP"/>
    </source>
</evidence>
<dbReference type="EMBL" id="GGFK01015651">
    <property type="protein sequence ID" value="MBW48972.1"/>
    <property type="molecule type" value="Transcribed_RNA"/>
</dbReference>
<feature type="chain" id="PRO_5014636796" evidence="1">
    <location>
        <begin position="26"/>
        <end position="95"/>
    </location>
</feature>
<dbReference type="AlphaFoldDB" id="A0A2M4B7J7"/>
<accession>A0A2M4B7J7</accession>